<evidence type="ECO:0008006" key="4">
    <source>
        <dbReference type="Google" id="ProtNLM"/>
    </source>
</evidence>
<dbReference type="RefSeq" id="WP_203799452.1">
    <property type="nucleotide sequence ID" value="NZ_BAAAQE010000092.1"/>
</dbReference>
<evidence type="ECO:0000256" key="1">
    <source>
        <dbReference type="SAM" id="Phobius"/>
    </source>
</evidence>
<dbReference type="Proteomes" id="UP000612282">
    <property type="component" value="Unassembled WGS sequence"/>
</dbReference>
<name>A0ABQ3XF47_9ACTN</name>
<evidence type="ECO:0000313" key="3">
    <source>
        <dbReference type="Proteomes" id="UP000612282"/>
    </source>
</evidence>
<organism evidence="2 3">
    <name type="scientific">Actinoplanes couchii</name>
    <dbReference type="NCBI Taxonomy" id="403638"/>
    <lineage>
        <taxon>Bacteria</taxon>
        <taxon>Bacillati</taxon>
        <taxon>Actinomycetota</taxon>
        <taxon>Actinomycetes</taxon>
        <taxon>Micromonosporales</taxon>
        <taxon>Micromonosporaceae</taxon>
        <taxon>Actinoplanes</taxon>
    </lineage>
</organism>
<proteinExistence type="predicted"/>
<accession>A0ABQ3XF47</accession>
<keyword evidence="1" id="KW-0812">Transmembrane</keyword>
<protein>
    <recommendedName>
        <fullName evidence="4">Secreted protein</fullName>
    </recommendedName>
</protein>
<feature type="transmembrane region" description="Helical" evidence="1">
    <location>
        <begin position="386"/>
        <end position="408"/>
    </location>
</feature>
<sequence length="416" mass="43586">MTTPRLYWLVAIGLVVLGAVAGAAAVGEVRGRGATIGDIAEVSGPISVDAQTLYRALADADATAATGFLAADGESAELRGRYLDDIAKATAALTVALRDADDADADRLRVVADQLPVYTGLIETARSNQRLGVPLGGAYLREASGLMQQTILPAAAAVFDRTNRLLTVEHRAASAVPWAALLLTLLTGAALVAAQVLLSRRSRRTFNRGLLAASLVTVLALLWSGLALHASGRHLDTGEQDGAELVRLLANAGRASLQARANESLTLVARGGGTGFEATFAAQMDELIGRNGRSGLFARAIVQAPFTDRQLIDEARDEAVRWRELHVQVRSADDGGDWDRAVELATEPGENGLTAVFGRLDAALSRALDIGNDRVERQAARAGGSLTGLTAGLVLLTGGLVAGVVFGFRPRIGEYR</sequence>
<keyword evidence="1" id="KW-1133">Transmembrane helix</keyword>
<evidence type="ECO:0000313" key="2">
    <source>
        <dbReference type="EMBL" id="GID57130.1"/>
    </source>
</evidence>
<keyword evidence="3" id="KW-1185">Reference proteome</keyword>
<keyword evidence="1" id="KW-0472">Membrane</keyword>
<reference evidence="2 3" key="1">
    <citation type="submission" date="2021-01" db="EMBL/GenBank/DDBJ databases">
        <title>Whole genome shotgun sequence of Actinoplanes couchii NBRC 106145.</title>
        <authorList>
            <person name="Komaki H."/>
            <person name="Tamura T."/>
        </authorList>
    </citation>
    <scope>NUCLEOTIDE SEQUENCE [LARGE SCALE GENOMIC DNA]</scope>
    <source>
        <strain evidence="2 3">NBRC 106145</strain>
    </source>
</reference>
<dbReference type="EMBL" id="BOMG01000065">
    <property type="protein sequence ID" value="GID57130.1"/>
    <property type="molecule type" value="Genomic_DNA"/>
</dbReference>
<feature type="transmembrane region" description="Helical" evidence="1">
    <location>
        <begin position="175"/>
        <end position="198"/>
    </location>
</feature>
<comment type="caution">
    <text evidence="2">The sequence shown here is derived from an EMBL/GenBank/DDBJ whole genome shotgun (WGS) entry which is preliminary data.</text>
</comment>
<gene>
    <name evidence="2" type="ORF">Aco03nite_055340</name>
</gene>
<feature type="transmembrane region" description="Helical" evidence="1">
    <location>
        <begin position="210"/>
        <end position="230"/>
    </location>
</feature>